<comment type="caution">
    <text evidence="1">The sequence shown here is derived from an EMBL/GenBank/DDBJ whole genome shotgun (WGS) entry which is preliminary data.</text>
</comment>
<dbReference type="Gene3D" id="3.60.10.10">
    <property type="entry name" value="Endonuclease/exonuclease/phosphatase"/>
    <property type="match status" value="1"/>
</dbReference>
<evidence type="ECO:0000313" key="1">
    <source>
        <dbReference type="EMBL" id="GBO04126.1"/>
    </source>
</evidence>
<dbReference type="Proteomes" id="UP000499080">
    <property type="component" value="Unassembled WGS sequence"/>
</dbReference>
<dbReference type="InterPro" id="IPR036691">
    <property type="entry name" value="Endo/exonu/phosph_ase_sf"/>
</dbReference>
<keyword evidence="2" id="KW-1185">Reference proteome</keyword>
<sequence>MAIQETHLNPGDKLKIPKYTTHRTDRLTHRGGGTTLLIRNSIDHHTTPIASSTFENTTISINLPSRPQITVSIIYRPPHETSPPLNLTIFSIQAANLLQCRLQKCPMIQ</sequence>
<dbReference type="EMBL" id="BGPR01031209">
    <property type="protein sequence ID" value="GBO04126.1"/>
    <property type="molecule type" value="Genomic_DNA"/>
</dbReference>
<protein>
    <submittedName>
        <fullName evidence="1">Uncharacterized protein</fullName>
    </submittedName>
</protein>
<reference evidence="1 2" key="1">
    <citation type="journal article" date="2019" name="Sci. Rep.">
        <title>Orb-weaving spider Araneus ventricosus genome elucidates the spidroin gene catalogue.</title>
        <authorList>
            <person name="Kono N."/>
            <person name="Nakamura H."/>
            <person name="Ohtoshi R."/>
            <person name="Moran D.A.P."/>
            <person name="Shinohara A."/>
            <person name="Yoshida Y."/>
            <person name="Fujiwara M."/>
            <person name="Mori M."/>
            <person name="Tomita M."/>
            <person name="Arakawa K."/>
        </authorList>
    </citation>
    <scope>NUCLEOTIDE SEQUENCE [LARGE SCALE GENOMIC DNA]</scope>
</reference>
<dbReference type="AlphaFoldDB" id="A0A4Y2TXS8"/>
<proteinExistence type="predicted"/>
<dbReference type="SUPFAM" id="SSF56219">
    <property type="entry name" value="DNase I-like"/>
    <property type="match status" value="1"/>
</dbReference>
<accession>A0A4Y2TXS8</accession>
<dbReference type="OrthoDB" id="6624230at2759"/>
<gene>
    <name evidence="1" type="ORF">AVEN_120535_1</name>
</gene>
<evidence type="ECO:0000313" key="2">
    <source>
        <dbReference type="Proteomes" id="UP000499080"/>
    </source>
</evidence>
<organism evidence="1 2">
    <name type="scientific">Araneus ventricosus</name>
    <name type="common">Orbweaver spider</name>
    <name type="synonym">Epeira ventricosa</name>
    <dbReference type="NCBI Taxonomy" id="182803"/>
    <lineage>
        <taxon>Eukaryota</taxon>
        <taxon>Metazoa</taxon>
        <taxon>Ecdysozoa</taxon>
        <taxon>Arthropoda</taxon>
        <taxon>Chelicerata</taxon>
        <taxon>Arachnida</taxon>
        <taxon>Araneae</taxon>
        <taxon>Araneomorphae</taxon>
        <taxon>Entelegynae</taxon>
        <taxon>Araneoidea</taxon>
        <taxon>Araneidae</taxon>
        <taxon>Araneus</taxon>
    </lineage>
</organism>
<name>A0A4Y2TXS8_ARAVE</name>